<keyword evidence="2" id="KW-0479">Metal-binding</keyword>
<dbReference type="SUPFAM" id="SSF88723">
    <property type="entry name" value="PIN domain-like"/>
    <property type="match status" value="1"/>
</dbReference>
<evidence type="ECO:0000256" key="2">
    <source>
        <dbReference type="ARBA" id="ARBA00022723"/>
    </source>
</evidence>
<evidence type="ECO:0000313" key="7">
    <source>
        <dbReference type="Proteomes" id="UP000501387"/>
    </source>
</evidence>
<dbReference type="RefSeq" id="WP_166323577.1">
    <property type="nucleotide sequence ID" value="NZ_CP049934.1"/>
</dbReference>
<proteinExistence type="predicted"/>
<keyword evidence="3" id="KW-0378">Hydrolase</keyword>
<dbReference type="Proteomes" id="UP000501387">
    <property type="component" value="Chromosome"/>
</dbReference>
<dbReference type="InterPro" id="IPR002716">
    <property type="entry name" value="PIN_dom"/>
</dbReference>
<evidence type="ECO:0000256" key="1">
    <source>
        <dbReference type="ARBA" id="ARBA00022722"/>
    </source>
</evidence>
<feature type="domain" description="PIN" evidence="5">
    <location>
        <begin position="4"/>
        <end position="113"/>
    </location>
</feature>
<dbReference type="InterPro" id="IPR029060">
    <property type="entry name" value="PIN-like_dom_sf"/>
</dbReference>
<dbReference type="GO" id="GO:0004518">
    <property type="term" value="F:nuclease activity"/>
    <property type="evidence" value="ECO:0007669"/>
    <property type="project" value="UniProtKB-KW"/>
</dbReference>
<evidence type="ECO:0000256" key="3">
    <source>
        <dbReference type="ARBA" id="ARBA00022801"/>
    </source>
</evidence>
<dbReference type="AlphaFoldDB" id="A0A6G8FJI2"/>
<dbReference type="GO" id="GO:0046872">
    <property type="term" value="F:metal ion binding"/>
    <property type="evidence" value="ECO:0007669"/>
    <property type="project" value="UniProtKB-KW"/>
</dbReference>
<accession>A0A6G8FJI2</accession>
<reference evidence="6 7" key="1">
    <citation type="submission" date="2020-03" db="EMBL/GenBank/DDBJ databases">
        <title>Leucobacter sp. nov., isolated from beetles.</title>
        <authorList>
            <person name="Hyun D.-W."/>
            <person name="Bae J.-W."/>
        </authorList>
    </citation>
    <scope>NUCLEOTIDE SEQUENCE [LARGE SCALE GENOMIC DNA]</scope>
    <source>
        <strain evidence="6 7">HDW9B</strain>
    </source>
</reference>
<keyword evidence="1" id="KW-0540">Nuclease</keyword>
<dbReference type="GO" id="GO:0016787">
    <property type="term" value="F:hydrolase activity"/>
    <property type="evidence" value="ECO:0007669"/>
    <property type="project" value="UniProtKB-KW"/>
</dbReference>
<keyword evidence="4" id="KW-0460">Magnesium</keyword>
<organism evidence="6 7">
    <name type="scientific">Leucobacter insecticola</name>
    <dbReference type="NCBI Taxonomy" id="2714934"/>
    <lineage>
        <taxon>Bacteria</taxon>
        <taxon>Bacillati</taxon>
        <taxon>Actinomycetota</taxon>
        <taxon>Actinomycetes</taxon>
        <taxon>Micrococcales</taxon>
        <taxon>Microbacteriaceae</taxon>
        <taxon>Leucobacter</taxon>
    </lineage>
</organism>
<dbReference type="KEGG" id="lins:G7067_08840"/>
<protein>
    <submittedName>
        <fullName evidence="6">Type II toxin-antitoxin system VapC family toxin</fullName>
    </submittedName>
</protein>
<sequence>MRLYLDTSAIVPLILSEPATGLCSQLWKAAIHVSTVRIAFVEAAAALAMAERLKRISEEQHLSCLKTLRKLWGMIDVVEVSDDLTVIAADLARRHGLRGYDAVHCAAALTMKEDPALVAAAGDARLLAAWRAMGIATSDTNSARDYANSMSSR</sequence>
<evidence type="ECO:0000313" key="6">
    <source>
        <dbReference type="EMBL" id="QIM16498.1"/>
    </source>
</evidence>
<dbReference type="CDD" id="cd09874">
    <property type="entry name" value="PIN_MT3492-like"/>
    <property type="match status" value="1"/>
</dbReference>
<dbReference type="Pfam" id="PF01850">
    <property type="entry name" value="PIN"/>
    <property type="match status" value="1"/>
</dbReference>
<dbReference type="Gene3D" id="3.40.50.1010">
    <property type="entry name" value="5'-nuclease"/>
    <property type="match status" value="1"/>
</dbReference>
<dbReference type="EMBL" id="CP049934">
    <property type="protein sequence ID" value="QIM16498.1"/>
    <property type="molecule type" value="Genomic_DNA"/>
</dbReference>
<gene>
    <name evidence="6" type="ORF">G7067_08840</name>
</gene>
<keyword evidence="7" id="KW-1185">Reference proteome</keyword>
<evidence type="ECO:0000259" key="5">
    <source>
        <dbReference type="Pfam" id="PF01850"/>
    </source>
</evidence>
<evidence type="ECO:0000256" key="4">
    <source>
        <dbReference type="ARBA" id="ARBA00022842"/>
    </source>
</evidence>
<name>A0A6G8FJI2_9MICO</name>